<organism evidence="1 2">
    <name type="scientific">Penicillium digitatum (strain Pd1 / CECT 20795)</name>
    <name type="common">Green mold</name>
    <dbReference type="NCBI Taxonomy" id="1170230"/>
    <lineage>
        <taxon>Eukaryota</taxon>
        <taxon>Fungi</taxon>
        <taxon>Dikarya</taxon>
        <taxon>Ascomycota</taxon>
        <taxon>Pezizomycotina</taxon>
        <taxon>Eurotiomycetes</taxon>
        <taxon>Eurotiomycetidae</taxon>
        <taxon>Eurotiales</taxon>
        <taxon>Aspergillaceae</taxon>
        <taxon>Penicillium</taxon>
    </lineage>
</organism>
<comment type="caution">
    <text evidence="1">The sequence shown here is derived from an EMBL/GenBank/DDBJ whole genome shotgun (WGS) entry which is preliminary data.</text>
</comment>
<dbReference type="VEuPathDB" id="FungiDB:PDIP_36690"/>
<dbReference type="Proteomes" id="UP000009886">
    <property type="component" value="Unassembled WGS sequence"/>
</dbReference>
<protein>
    <submittedName>
        <fullName evidence="1">Uncharacterized protein</fullName>
    </submittedName>
</protein>
<name>K9GTD6_PEND1</name>
<dbReference type="EMBL" id="AKCU01000254">
    <property type="protein sequence ID" value="EKV16336.1"/>
    <property type="molecule type" value="Genomic_DNA"/>
</dbReference>
<accession>K9GTD6</accession>
<sequence length="57" mass="6452">MLLHIWTKTRCPRCMPHHTLGHSSEPHEGLVLIPKGLPSMFALNDGLCPLLNQCSYR</sequence>
<reference evidence="2" key="1">
    <citation type="journal article" date="2012" name="BMC Genomics">
        <title>Genome sequence of the necrotrophic fungus Penicillium digitatum, the main postharvest pathogen of citrus.</title>
        <authorList>
            <person name="Marcet-Houben M."/>
            <person name="Ballester A.-R."/>
            <person name="de la Fuente B."/>
            <person name="Harries E."/>
            <person name="Marcos J.F."/>
            <person name="Gonzalez-Candelas L."/>
            <person name="Gabaldon T."/>
        </authorList>
    </citation>
    <scope>NUCLEOTIDE SEQUENCE [LARGE SCALE GENOMIC DNA]</scope>
    <source>
        <strain evidence="2">Pd1 / CECT 20795</strain>
    </source>
</reference>
<dbReference type="HOGENOM" id="CLU_2997139_0_0_1"/>
<dbReference type="AlphaFoldDB" id="K9GTD6"/>
<dbReference type="KEGG" id="pdp:PDIP_36690"/>
<evidence type="ECO:0000313" key="1">
    <source>
        <dbReference type="EMBL" id="EKV16336.1"/>
    </source>
</evidence>
<proteinExistence type="predicted"/>
<evidence type="ECO:0000313" key="2">
    <source>
        <dbReference type="Proteomes" id="UP000009886"/>
    </source>
</evidence>
<dbReference type="OrthoDB" id="4215089at2759"/>
<gene>
    <name evidence="1" type="ORF">PDIP_36690</name>
</gene>